<dbReference type="AlphaFoldDB" id="A0A2S6NF48"/>
<protein>
    <submittedName>
        <fullName evidence="1">Uncharacterized protein</fullName>
    </submittedName>
</protein>
<proteinExistence type="predicted"/>
<evidence type="ECO:0000313" key="1">
    <source>
        <dbReference type="EMBL" id="PPQ33210.1"/>
    </source>
</evidence>
<accession>A0A2S6NF48</accession>
<name>A0A2S6NF48_9HYPH</name>
<dbReference type="Proteomes" id="UP000239089">
    <property type="component" value="Unassembled WGS sequence"/>
</dbReference>
<organism evidence="1 2">
    <name type="scientific">Rhodoblastus sphagnicola</name>
    <dbReference type="NCBI Taxonomy" id="333368"/>
    <lineage>
        <taxon>Bacteria</taxon>
        <taxon>Pseudomonadati</taxon>
        <taxon>Pseudomonadota</taxon>
        <taxon>Alphaproteobacteria</taxon>
        <taxon>Hyphomicrobiales</taxon>
        <taxon>Rhodoblastaceae</taxon>
        <taxon>Rhodoblastus</taxon>
    </lineage>
</organism>
<reference evidence="1 2" key="1">
    <citation type="journal article" date="2018" name="Arch. Microbiol.">
        <title>New insights into the metabolic potential of the phototrophic purple bacterium Rhodopila globiformis DSM 161(T) from its draft genome sequence and evidence for a vanadium-dependent nitrogenase.</title>
        <authorList>
            <person name="Imhoff J.F."/>
            <person name="Rahn T."/>
            <person name="Kunzel S."/>
            <person name="Neulinger S.C."/>
        </authorList>
    </citation>
    <scope>NUCLEOTIDE SEQUENCE [LARGE SCALE GENOMIC DNA]</scope>
    <source>
        <strain evidence="1 2">DSM 16996</strain>
    </source>
</reference>
<sequence length="114" mass="11919">MRETSLDYEARETPFTKALWSGAALAVAAGYSAFARALRRRQPQAPSDPLALGLMASSGFAAWALGLDFALKSGALAVALALSALGAAFVEQASVTSAWRRRQSGAPVAPDTRH</sequence>
<comment type="caution">
    <text evidence="1">The sequence shown here is derived from an EMBL/GenBank/DDBJ whole genome shotgun (WGS) entry which is preliminary data.</text>
</comment>
<evidence type="ECO:0000313" key="2">
    <source>
        <dbReference type="Proteomes" id="UP000239089"/>
    </source>
</evidence>
<keyword evidence="2" id="KW-1185">Reference proteome</keyword>
<gene>
    <name evidence="1" type="ORF">CCR94_02520</name>
</gene>
<dbReference type="RefSeq" id="WP_104506315.1">
    <property type="nucleotide sequence ID" value="NZ_JACIGC010000022.1"/>
</dbReference>
<dbReference type="EMBL" id="NHSJ01000026">
    <property type="protein sequence ID" value="PPQ33210.1"/>
    <property type="molecule type" value="Genomic_DNA"/>
</dbReference>